<dbReference type="InterPro" id="IPR005654">
    <property type="entry name" value="ATPase_AFG1-like"/>
</dbReference>
<proteinExistence type="predicted"/>
<name>A0A8J7M9B6_9RHOB</name>
<dbReference type="Gene3D" id="3.40.50.300">
    <property type="entry name" value="P-loop containing nucleotide triphosphate hydrolases"/>
    <property type="match status" value="1"/>
</dbReference>
<dbReference type="Pfam" id="PF03969">
    <property type="entry name" value="AFG1_ATPase"/>
    <property type="match status" value="1"/>
</dbReference>
<reference evidence="3" key="1">
    <citation type="submission" date="2020-12" db="EMBL/GenBank/DDBJ databases">
        <title>Bacterial taxonomy.</title>
        <authorList>
            <person name="Pan X."/>
        </authorList>
    </citation>
    <scope>NUCLEOTIDE SEQUENCE</scope>
    <source>
        <strain evidence="3">M0105</strain>
    </source>
</reference>
<evidence type="ECO:0000256" key="2">
    <source>
        <dbReference type="ARBA" id="ARBA00022840"/>
    </source>
</evidence>
<dbReference type="EMBL" id="JAEHHL010000010">
    <property type="protein sequence ID" value="MBK0400716.1"/>
    <property type="molecule type" value="Genomic_DNA"/>
</dbReference>
<accession>A0A8J7M9B6</accession>
<dbReference type="NCBIfam" id="NF040713">
    <property type="entry name" value="ZapE"/>
    <property type="match status" value="1"/>
</dbReference>
<keyword evidence="2" id="KW-0067">ATP-binding</keyword>
<dbReference type="PANTHER" id="PTHR12169:SF6">
    <property type="entry name" value="AFG1-LIKE ATPASE"/>
    <property type="match status" value="1"/>
</dbReference>
<dbReference type="Proteomes" id="UP000655420">
    <property type="component" value="Unassembled WGS sequence"/>
</dbReference>
<dbReference type="AlphaFoldDB" id="A0A8J7M9B6"/>
<dbReference type="InterPro" id="IPR027417">
    <property type="entry name" value="P-loop_NTPase"/>
</dbReference>
<dbReference type="GO" id="GO:0016887">
    <property type="term" value="F:ATP hydrolysis activity"/>
    <property type="evidence" value="ECO:0007669"/>
    <property type="project" value="InterPro"/>
</dbReference>
<sequence>MQRYRALVAEGAIKADPAQRAAIEKLQLLYMRLGDYDPSRGKKVAMGWLGFGRKAAKADKPLTGLYMYGGVGRGKSMLMDLFFAAAPVRQKRRVHFHAFMAEVHVGIHIARESNVRDPIHYVAEEIAEGAVLLCFDEMQVSDITDAMILGRLFEALFARGVVVVATSNRPPDDLYKDGLNRQLFVPFIDMLKERVDLVELEGPTDYRVGRAAGERRYFSPLGPDARAGMDAAWTGITRGERVAPVTLSIHGRRVRIEQATEEAGRASFEALCEAPLGPTDYLTIAERFATLFVDDVPRLAWKQNNEAKRFVTLIDTLYEARTRLFISADGPPESLYTEGKGAFEFARTASRLHEMMAGDYAARAR</sequence>
<dbReference type="PANTHER" id="PTHR12169">
    <property type="entry name" value="ATPASE N2B"/>
    <property type="match status" value="1"/>
</dbReference>
<organism evidence="3 4">
    <name type="scientific">Thermohalobaculum xanthum</name>
    <dbReference type="NCBI Taxonomy" id="2753746"/>
    <lineage>
        <taxon>Bacteria</taxon>
        <taxon>Pseudomonadati</taxon>
        <taxon>Pseudomonadota</taxon>
        <taxon>Alphaproteobacteria</taxon>
        <taxon>Rhodobacterales</taxon>
        <taxon>Paracoccaceae</taxon>
        <taxon>Thermohalobaculum</taxon>
    </lineage>
</organism>
<evidence type="ECO:0000313" key="3">
    <source>
        <dbReference type="EMBL" id="MBK0400716.1"/>
    </source>
</evidence>
<gene>
    <name evidence="3" type="ORF">H0I76_16070</name>
</gene>
<evidence type="ECO:0000256" key="1">
    <source>
        <dbReference type="ARBA" id="ARBA00022741"/>
    </source>
</evidence>
<protein>
    <submittedName>
        <fullName evidence="3">AFG1 family ATPase</fullName>
    </submittedName>
</protein>
<keyword evidence="1" id="KW-0547">Nucleotide-binding</keyword>
<evidence type="ECO:0000313" key="4">
    <source>
        <dbReference type="Proteomes" id="UP000655420"/>
    </source>
</evidence>
<dbReference type="GO" id="GO:0005737">
    <property type="term" value="C:cytoplasm"/>
    <property type="evidence" value="ECO:0007669"/>
    <property type="project" value="TreeGrafter"/>
</dbReference>
<keyword evidence="4" id="KW-1185">Reference proteome</keyword>
<dbReference type="GO" id="GO:0005524">
    <property type="term" value="F:ATP binding"/>
    <property type="evidence" value="ECO:0007669"/>
    <property type="project" value="UniProtKB-KW"/>
</dbReference>
<comment type="caution">
    <text evidence="3">The sequence shown here is derived from an EMBL/GenBank/DDBJ whole genome shotgun (WGS) entry which is preliminary data.</text>
</comment>
<dbReference type="SUPFAM" id="SSF52540">
    <property type="entry name" value="P-loop containing nucleoside triphosphate hydrolases"/>
    <property type="match status" value="1"/>
</dbReference>